<evidence type="ECO:0000256" key="1">
    <source>
        <dbReference type="SAM" id="MobiDB-lite"/>
    </source>
</evidence>
<protein>
    <recommendedName>
        <fullName evidence="4">YjbD family (DUF3811)</fullName>
    </recommendedName>
</protein>
<accession>A0ABX0RA74</accession>
<evidence type="ECO:0008006" key="4">
    <source>
        <dbReference type="Google" id="ProtNLM"/>
    </source>
</evidence>
<evidence type="ECO:0000313" key="2">
    <source>
        <dbReference type="EMBL" id="NIF22268.1"/>
    </source>
</evidence>
<name>A0ABX0RA74_9GAMM</name>
<gene>
    <name evidence="2" type="ORF">F3J40_11725</name>
</gene>
<keyword evidence="3" id="KW-1185">Reference proteome</keyword>
<feature type="region of interest" description="Disordered" evidence="1">
    <location>
        <begin position="63"/>
        <end position="88"/>
    </location>
</feature>
<organism evidence="2 3">
    <name type="scientific">Candidatus Pantoea multigeneris</name>
    <dbReference type="NCBI Taxonomy" id="2608357"/>
    <lineage>
        <taxon>Bacteria</taxon>
        <taxon>Pseudomonadati</taxon>
        <taxon>Pseudomonadota</taxon>
        <taxon>Gammaproteobacteria</taxon>
        <taxon>Enterobacterales</taxon>
        <taxon>Erwiniaceae</taxon>
        <taxon>Pantoea</taxon>
    </lineage>
</organism>
<proteinExistence type="predicted"/>
<evidence type="ECO:0000313" key="3">
    <source>
        <dbReference type="Proteomes" id="UP001515683"/>
    </source>
</evidence>
<sequence length="102" mass="11616">MNDKKMISIDQFTPDERLVVEETLNGLVEKFRQRSGKEPDDKKRKELSAEARQQVMTVKLAKEKAAAEKKNKPVRKKKPASLAASEVSDFSWSASINKGRRQ</sequence>
<dbReference type="Proteomes" id="UP001515683">
    <property type="component" value="Unassembled WGS sequence"/>
</dbReference>
<dbReference type="RefSeq" id="WP_167014805.1">
    <property type="nucleotide sequence ID" value="NZ_VWXF01000004.1"/>
</dbReference>
<comment type="caution">
    <text evidence="2">The sequence shown here is derived from an EMBL/GenBank/DDBJ whole genome shotgun (WGS) entry which is preliminary data.</text>
</comment>
<dbReference type="EMBL" id="VWXF01000004">
    <property type="protein sequence ID" value="NIF22268.1"/>
    <property type="molecule type" value="Genomic_DNA"/>
</dbReference>
<reference evidence="2 3" key="1">
    <citation type="journal article" date="2019" name="bioRxiv">
        <title>Bacteria contribute to plant secondary compound degradation in a generalist herbivore system.</title>
        <authorList>
            <person name="Francoeur C.B."/>
            <person name="Khadempour L."/>
            <person name="Moreira-Soto R.D."/>
            <person name="Gotting K."/>
            <person name="Book A.J."/>
            <person name="Pinto-Tomas A.A."/>
            <person name="Keefover-Ring K."/>
            <person name="Currie C.R."/>
        </authorList>
    </citation>
    <scope>NUCLEOTIDE SEQUENCE [LARGE SCALE GENOMIC DNA]</scope>
    <source>
        <strain evidence="2">Acro-835</strain>
    </source>
</reference>